<evidence type="ECO:0000313" key="18">
    <source>
        <dbReference type="EMBL" id="OZJ03098.1"/>
    </source>
</evidence>
<dbReference type="FunFam" id="3.30.365.10:FF:000002">
    <property type="entry name" value="Xanthine dehydrogenase oxidase"/>
    <property type="match status" value="1"/>
</dbReference>
<evidence type="ECO:0000256" key="12">
    <source>
        <dbReference type="PIRSR" id="PIRSR000127-1"/>
    </source>
</evidence>
<evidence type="ECO:0000256" key="4">
    <source>
        <dbReference type="ARBA" id="ARBA00022630"/>
    </source>
</evidence>
<dbReference type="InterPro" id="IPR016169">
    <property type="entry name" value="FAD-bd_PCMH_sub2"/>
</dbReference>
<dbReference type="Pfam" id="PF01315">
    <property type="entry name" value="Ald_Xan_dh_C"/>
    <property type="match status" value="1"/>
</dbReference>
<feature type="binding site" evidence="14">
    <location>
        <position position="60"/>
    </location>
    <ligand>
        <name>[2Fe-2S] cluster</name>
        <dbReference type="ChEBI" id="CHEBI:190135"/>
        <label>1</label>
    </ligand>
</feature>
<feature type="binding site" evidence="13">
    <location>
        <position position="1001"/>
    </location>
    <ligand>
        <name>substrate</name>
    </ligand>
</feature>
<evidence type="ECO:0000259" key="16">
    <source>
        <dbReference type="PROSITE" id="PS51085"/>
    </source>
</evidence>
<feature type="binding site" evidence="13">
    <location>
        <position position="462"/>
    </location>
    <ligand>
        <name>FAD</name>
        <dbReference type="ChEBI" id="CHEBI:57692"/>
    </ligand>
</feature>
<comment type="cofactor">
    <cofactor evidence="11">
        <name>[2Fe-2S] cluster</name>
        <dbReference type="ChEBI" id="CHEBI:190135"/>
    </cofactor>
</comment>
<dbReference type="GO" id="GO:0051537">
    <property type="term" value="F:2 iron, 2 sulfur cluster binding"/>
    <property type="evidence" value="ECO:0007669"/>
    <property type="project" value="UniProtKB-KW"/>
</dbReference>
<feature type="binding site" evidence="13">
    <location>
        <position position="889"/>
    </location>
    <ligand>
        <name>substrate</name>
    </ligand>
</feature>
<feature type="binding site" evidence="14">
    <location>
        <position position="885"/>
    </location>
    <ligand>
        <name>Mo-molybdopterin</name>
        <dbReference type="ChEBI" id="CHEBI:71302"/>
    </ligand>
    <ligandPart>
        <name>Mo</name>
        <dbReference type="ChEBI" id="CHEBI:28685"/>
    </ligandPart>
</feature>
<dbReference type="EMBL" id="MVBO01000104">
    <property type="protein sequence ID" value="OZJ03098.1"/>
    <property type="molecule type" value="Genomic_DNA"/>
</dbReference>
<dbReference type="Pfam" id="PF00941">
    <property type="entry name" value="FAD_binding_5"/>
    <property type="match status" value="1"/>
</dbReference>
<feature type="binding site" evidence="14">
    <location>
        <position position="65"/>
    </location>
    <ligand>
        <name>[2Fe-2S] cluster</name>
        <dbReference type="ChEBI" id="CHEBI:190135"/>
        <label>1</label>
    </ligand>
</feature>
<dbReference type="Pfam" id="PF02738">
    <property type="entry name" value="MoCoBD_1"/>
    <property type="match status" value="2"/>
</dbReference>
<dbReference type="InterPro" id="IPR036884">
    <property type="entry name" value="2Fe-2S-bd_dom_sf"/>
</dbReference>
<feature type="binding site" evidence="14">
    <location>
        <position position="92"/>
    </location>
    <ligand>
        <name>[2Fe-2S] cluster</name>
        <dbReference type="ChEBI" id="CHEBI:190135"/>
        <label>1</label>
    </ligand>
</feature>
<dbReference type="SUPFAM" id="SSF56176">
    <property type="entry name" value="FAD-binding/transporter-associated domain-like"/>
    <property type="match status" value="1"/>
</dbReference>
<dbReference type="InterPro" id="IPR036318">
    <property type="entry name" value="FAD-bd_PCMH-like_sf"/>
</dbReference>
<keyword evidence="10 14" id="KW-0411">Iron-sulfur</keyword>
<feature type="binding site" evidence="14">
    <location>
        <position position="836"/>
    </location>
    <ligand>
        <name>Mo-molybdopterin</name>
        <dbReference type="ChEBI" id="CHEBI:71302"/>
    </ligand>
    <ligandPart>
        <name>Mo</name>
        <dbReference type="ChEBI" id="CHEBI:28685"/>
    </ligandPart>
</feature>
<dbReference type="InterPro" id="IPR036856">
    <property type="entry name" value="Ald_Oxase/Xan_DH_a/b_sf"/>
</dbReference>
<evidence type="ECO:0000256" key="13">
    <source>
        <dbReference type="PIRSR" id="PIRSR000127-2"/>
    </source>
</evidence>
<evidence type="ECO:0000256" key="7">
    <source>
        <dbReference type="ARBA" id="ARBA00022827"/>
    </source>
</evidence>
<evidence type="ECO:0000256" key="3">
    <source>
        <dbReference type="ARBA" id="ARBA00022505"/>
    </source>
</evidence>
<dbReference type="OrthoDB" id="8300278at2759"/>
<evidence type="ECO:0000256" key="11">
    <source>
        <dbReference type="ARBA" id="ARBA00034078"/>
    </source>
</evidence>
<feature type="binding site" evidence="14">
    <location>
        <position position="68"/>
    </location>
    <ligand>
        <name>[2Fe-2S] cluster</name>
        <dbReference type="ChEBI" id="CHEBI:190135"/>
        <label>1</label>
    </ligand>
</feature>
<dbReference type="InterPro" id="IPR036683">
    <property type="entry name" value="CO_DH_flav_C_dom_sf"/>
</dbReference>
<dbReference type="PANTHER" id="PTHR45444">
    <property type="entry name" value="XANTHINE DEHYDROGENASE"/>
    <property type="match status" value="1"/>
</dbReference>
<dbReference type="InterPro" id="IPR012675">
    <property type="entry name" value="Beta-grasp_dom_sf"/>
</dbReference>
<feature type="active site" description="Proton acceptor" evidence="12">
    <location>
        <position position="1355"/>
    </location>
</feature>
<evidence type="ECO:0000256" key="15">
    <source>
        <dbReference type="SAM" id="MobiDB-lite"/>
    </source>
</evidence>
<evidence type="ECO:0008006" key="20">
    <source>
        <dbReference type="Google" id="ProtNLM"/>
    </source>
</evidence>
<dbReference type="SUPFAM" id="SSF54292">
    <property type="entry name" value="2Fe-2S ferredoxin-like"/>
    <property type="match status" value="1"/>
</dbReference>
<dbReference type="SUPFAM" id="SSF47741">
    <property type="entry name" value="CO dehydrogenase ISP C-domain like"/>
    <property type="match status" value="1"/>
</dbReference>
<dbReference type="InterPro" id="IPR006058">
    <property type="entry name" value="2Fe2S_fd_BS"/>
</dbReference>
<comment type="similarity">
    <text evidence="2">Belongs to the xanthine dehydrogenase family.</text>
</comment>
<dbReference type="InterPro" id="IPR016166">
    <property type="entry name" value="FAD-bd_PCMH"/>
</dbReference>
<dbReference type="Pfam" id="PF20256">
    <property type="entry name" value="MoCoBD_2"/>
    <property type="match status" value="1"/>
</dbReference>
<comment type="cofactor">
    <cofactor evidence="14">
        <name>Mo-molybdopterin</name>
        <dbReference type="ChEBI" id="CHEBI:71302"/>
    </cofactor>
    <text evidence="14">Binds 1 Mo-molybdopterin (Mo-MPT) cofactor per subunit.</text>
</comment>
<feature type="domain" description="2Fe-2S ferredoxin-type" evidence="16">
    <location>
        <begin position="22"/>
        <end position="110"/>
    </location>
</feature>
<keyword evidence="4" id="KW-0285">Flavoprotein</keyword>
<dbReference type="SUPFAM" id="SSF55447">
    <property type="entry name" value="CO dehydrogenase flavoprotein C-terminal domain-like"/>
    <property type="match status" value="1"/>
</dbReference>
<feature type="binding site" evidence="14">
    <location>
        <position position="172"/>
    </location>
    <ligand>
        <name>[2Fe-2S] cluster</name>
        <dbReference type="ChEBI" id="CHEBI:190135"/>
        <label>2</label>
    </ligand>
</feature>
<dbReference type="InterPro" id="IPR002346">
    <property type="entry name" value="Mopterin_DH_FAD-bd"/>
</dbReference>
<evidence type="ECO:0000256" key="5">
    <source>
        <dbReference type="ARBA" id="ARBA00022714"/>
    </source>
</evidence>
<evidence type="ECO:0000259" key="17">
    <source>
        <dbReference type="PROSITE" id="PS51387"/>
    </source>
</evidence>
<dbReference type="PROSITE" id="PS00197">
    <property type="entry name" value="2FE2S_FER_1"/>
    <property type="match status" value="1"/>
</dbReference>
<protein>
    <recommendedName>
        <fullName evidence="20">Xanthine dehydrogenase</fullName>
    </recommendedName>
</protein>
<dbReference type="InterPro" id="IPR001041">
    <property type="entry name" value="2Fe-2S_ferredoxin-type"/>
</dbReference>
<organism evidence="18 19">
    <name type="scientific">Bifiguratus adelaidae</name>
    <dbReference type="NCBI Taxonomy" id="1938954"/>
    <lineage>
        <taxon>Eukaryota</taxon>
        <taxon>Fungi</taxon>
        <taxon>Fungi incertae sedis</taxon>
        <taxon>Mucoromycota</taxon>
        <taxon>Mucoromycotina</taxon>
        <taxon>Endogonomycetes</taxon>
        <taxon>Endogonales</taxon>
        <taxon>Endogonales incertae sedis</taxon>
        <taxon>Bifiguratus</taxon>
    </lineage>
</organism>
<dbReference type="GO" id="GO:0071949">
    <property type="term" value="F:FAD binding"/>
    <property type="evidence" value="ECO:0007669"/>
    <property type="project" value="InterPro"/>
</dbReference>
<dbReference type="InterPro" id="IPR016167">
    <property type="entry name" value="FAD-bd_PCMH_sub1"/>
</dbReference>
<keyword evidence="9 14" id="KW-0408">Iron</keyword>
<dbReference type="Gene3D" id="3.90.1170.50">
    <property type="entry name" value="Aldehyde oxidase/xanthine dehydrogenase, a/b hammerhead"/>
    <property type="match status" value="1"/>
</dbReference>
<feature type="binding site" evidence="13">
    <location>
        <position position="485"/>
    </location>
    <ligand>
        <name>FAD</name>
        <dbReference type="ChEBI" id="CHEBI:57692"/>
    </ligand>
</feature>
<dbReference type="InterPro" id="IPR000674">
    <property type="entry name" value="Ald_Oxase/Xan_DH_a/b"/>
</dbReference>
<keyword evidence="7 13" id="KW-0274">FAD</keyword>
<feature type="binding site" evidence="13">
    <location>
        <position position="401"/>
    </location>
    <ligand>
        <name>FAD</name>
        <dbReference type="ChEBI" id="CHEBI:57692"/>
    </ligand>
</feature>
<dbReference type="Gene3D" id="3.30.43.10">
    <property type="entry name" value="Uridine Diphospho-n-acetylenolpyruvylglucosamine Reductase, domain 2"/>
    <property type="match status" value="1"/>
</dbReference>
<evidence type="ECO:0000256" key="9">
    <source>
        <dbReference type="ARBA" id="ARBA00023004"/>
    </source>
</evidence>
<name>A0A261XXQ2_9FUNG</name>
<dbReference type="InterPro" id="IPR008274">
    <property type="entry name" value="AldOxase/xan_DH_MoCoBD1"/>
</dbReference>
<feature type="binding site" evidence="14">
    <location>
        <position position="1167"/>
    </location>
    <ligand>
        <name>Mo-molybdopterin</name>
        <dbReference type="ChEBI" id="CHEBI:71302"/>
    </ligand>
    <ligandPart>
        <name>Mo</name>
        <dbReference type="ChEBI" id="CHEBI:28685"/>
    </ligandPart>
</feature>
<dbReference type="SMART" id="SM01008">
    <property type="entry name" value="Ald_Xan_dh_C"/>
    <property type="match status" value="1"/>
</dbReference>
<proteinExistence type="inferred from homology"/>
<gene>
    <name evidence="18" type="ORF">BZG36_03360</name>
</gene>
<dbReference type="Pfam" id="PF01799">
    <property type="entry name" value="Fer2_2"/>
    <property type="match status" value="1"/>
</dbReference>
<dbReference type="InterPro" id="IPR037165">
    <property type="entry name" value="AldOxase/xan_DH_Mopterin-bd_sf"/>
</dbReference>
<keyword evidence="8" id="KW-0560">Oxidoreductase</keyword>
<dbReference type="Gene3D" id="3.30.465.10">
    <property type="match status" value="1"/>
</dbReference>
<comment type="cofactor">
    <cofactor evidence="1 13">
        <name>FAD</name>
        <dbReference type="ChEBI" id="CHEBI:57692"/>
    </cofactor>
</comment>
<dbReference type="Pfam" id="PF00111">
    <property type="entry name" value="Fer2"/>
    <property type="match status" value="1"/>
</dbReference>
<dbReference type="PIRSF" id="PIRSF000127">
    <property type="entry name" value="Xanthine_DH"/>
    <property type="match status" value="1"/>
</dbReference>
<evidence type="ECO:0000256" key="14">
    <source>
        <dbReference type="PIRSR" id="PIRSR000127-3"/>
    </source>
</evidence>
<evidence type="ECO:0000256" key="8">
    <source>
        <dbReference type="ARBA" id="ARBA00023002"/>
    </source>
</evidence>
<sequence length="1376" mass="151916">MPPNIGYHGEADGRVPGIVTDDSILFFLNGQKVTLSNPDPETTVLQYLRAQGLTGTKLGCGQGGCGACTIVVAEIQDADGRAEPRYSPQLACLTPLSYMHSKHIITIEGVGTADSPHPIQERIALLHGSQCGFCTPGMVMSLYAAMRESHRKQSELSEEEIERTFDGNLCRCTGYRPILDAAKSINKERTMAGAIGCGEENCCQLTSSEPVPSDCLVDLTFPKVEFKHYDQTQDLIFPPYLANHKELQRNCLHLVSKRHTGATFEWFSPSDMEGLSKIKAQRPNARMIAGNTAAGLNAFLESKDNRRFSRSESESVIWIGRIKDMQQQELGSHSKGGEGVWVGAGCNMEQFKQCLQAGSEKYRQPSIYKAFLKSLDTYASAQIRSMATVGGTVILGANFSDLNPLFIISNSRARIYSLKSQRFRDLLVSDLFPTTRESNPGRPLSGDRRQPLNNFDPNDDVLHAIFIPQKCCASKDTKEYVQFYRQSKRHYASLSSVNLAVRVNLSSEKKISDMAVAFGGEEVLQGPTQSRSFEFSQDLCREIWSDQTTLQALIVKIEKIMQKVTVGAANEDDDQAYRRRKRFVSSVMAGFMMRLWSTIRNDLGDQSNKEKSMSPAEEIHPGTNKTTHDVLQFSKEHEILGKPLPHTTALSQSTGEAIYVNDMPKADREAYGYMVVSERPHAFITSIDASAALSIPGVLTFITGDDIPNSKRMFEPRMKLDEEYFPREVVSVGTSIGMIVAESAELAQEASRLVKVTYQDLPAVLTLDDAIAQGSFWSEEMVVEQGDFEGQMKAADVVFDGGCLLPGQEHFYMETYSARAVPRLEDNEYDIYAACQNPKGLQDEIAKALGIGRHRVRAHIKRLGGVSTATLQIELFLNHRILQGFGGKENRVIPLAVSCAVAAKKLRRPVRIMFQRNLDMQNTGNRHPYKVKWQVAAMRDGTVKAMKIEMYANGGCNSDVSSLVLAVTMGNCEGVYRVPSYHVSGRVCKTNTPSNGAMRGFGGPQACMIAESWIRQLAGAVGRPLWEVQARNFYKDGEVTFNGLQLVDFYAPQCFEQVKKDSDFERRFQEVEEFNKRNKYRKRGITILPSKFILGMGGVIPQNQASGIVHIYTDGTVLLYHGGTEMGQGLNTKVIQVAAETLGISTDKIFVTETTTDAVPNPTISGGSMGSDLNCGSILIACRKLAKRLAPLQKSNPNASWEEARFIDECTIISKAYEGRINLTSNGQHKSPLNKAGTKAFQYQSCGAAVTEVEVDVLTGDWNILRTDVVMELGKSLNPALDVGQIEGAFMMGAGYTTMEEVTYSRNNGSHLALGPNKYKIFIAKDIPKTFNIAFLRGVTYDNQATVNRSKGVGEPPLLLGGSVYFALRHAIESAR</sequence>
<feature type="binding site" evidence="14">
    <location>
        <position position="134"/>
    </location>
    <ligand>
        <name>[2Fe-2S] cluster</name>
        <dbReference type="ChEBI" id="CHEBI:190135"/>
        <label>2</label>
    </ligand>
</feature>
<dbReference type="PROSITE" id="PS51387">
    <property type="entry name" value="FAD_PCMH"/>
    <property type="match status" value="1"/>
</dbReference>
<evidence type="ECO:0000256" key="2">
    <source>
        <dbReference type="ARBA" id="ARBA00006849"/>
    </source>
</evidence>
<feature type="domain" description="FAD-binding PCMH-type" evidence="17">
    <location>
        <begin position="259"/>
        <end position="453"/>
    </location>
</feature>
<dbReference type="GO" id="GO:0005506">
    <property type="term" value="F:iron ion binding"/>
    <property type="evidence" value="ECO:0007669"/>
    <property type="project" value="InterPro"/>
</dbReference>
<dbReference type="InterPro" id="IPR036010">
    <property type="entry name" value="2Fe-2S_ferredoxin-like_sf"/>
</dbReference>
<evidence type="ECO:0000256" key="1">
    <source>
        <dbReference type="ARBA" id="ARBA00001974"/>
    </source>
</evidence>
<dbReference type="Proteomes" id="UP000242875">
    <property type="component" value="Unassembled WGS sequence"/>
</dbReference>
<feature type="binding site" evidence="14">
    <location>
        <position position="131"/>
    </location>
    <ligand>
        <name>[2Fe-2S] cluster</name>
        <dbReference type="ChEBI" id="CHEBI:190135"/>
        <label>2</label>
    </ligand>
</feature>
<dbReference type="SUPFAM" id="SSF54665">
    <property type="entry name" value="CO dehydrogenase molybdoprotein N-domain-like"/>
    <property type="match status" value="1"/>
</dbReference>
<keyword evidence="3 14" id="KW-0500">Molybdenum</keyword>
<comment type="cofactor">
    <cofactor evidence="14">
        <name>[2Fe-2S] cluster</name>
        <dbReference type="ChEBI" id="CHEBI:190135"/>
    </cofactor>
    <text evidence="14">Binds 2 [2Fe-2S] clusters.</text>
</comment>
<feature type="binding site" evidence="14">
    <location>
        <position position="999"/>
    </location>
    <ligand>
        <name>Mo-molybdopterin</name>
        <dbReference type="ChEBI" id="CHEBI:71302"/>
    </ligand>
    <ligandPart>
        <name>Mo</name>
        <dbReference type="ChEBI" id="CHEBI:28685"/>
    </ligandPart>
</feature>
<evidence type="ECO:0000313" key="19">
    <source>
        <dbReference type="Proteomes" id="UP000242875"/>
    </source>
</evidence>
<dbReference type="GO" id="GO:0016491">
    <property type="term" value="F:oxidoreductase activity"/>
    <property type="evidence" value="ECO:0007669"/>
    <property type="project" value="UniProtKB-KW"/>
</dbReference>
<dbReference type="SUPFAM" id="SSF56003">
    <property type="entry name" value="Molybdenum cofactor-binding domain"/>
    <property type="match status" value="1"/>
</dbReference>
<dbReference type="PROSITE" id="PS51085">
    <property type="entry name" value="2FE2S_FER_2"/>
    <property type="match status" value="1"/>
</dbReference>
<dbReference type="InterPro" id="IPR016208">
    <property type="entry name" value="Ald_Oxase/xanthine_DH-like"/>
</dbReference>
<dbReference type="PANTHER" id="PTHR45444:SF3">
    <property type="entry name" value="XANTHINE DEHYDROGENASE"/>
    <property type="match status" value="1"/>
</dbReference>
<feature type="region of interest" description="Disordered" evidence="15">
    <location>
        <begin position="434"/>
        <end position="453"/>
    </location>
</feature>
<keyword evidence="5 14" id="KW-0001">2Fe-2S</keyword>
<dbReference type="Gene3D" id="3.30.365.10">
    <property type="entry name" value="Aldehyde oxidase/xanthine dehydrogenase, molybdopterin binding domain"/>
    <property type="match status" value="4"/>
</dbReference>
<keyword evidence="6 14" id="KW-0479">Metal-binding</keyword>
<dbReference type="Gene3D" id="1.10.150.120">
    <property type="entry name" value="[2Fe-2S]-binding domain"/>
    <property type="match status" value="1"/>
</dbReference>
<feature type="binding site" evidence="14">
    <location>
        <position position="170"/>
    </location>
    <ligand>
        <name>[2Fe-2S] cluster</name>
        <dbReference type="ChEBI" id="CHEBI:190135"/>
        <label>2</label>
    </ligand>
</feature>
<dbReference type="Gene3D" id="3.30.390.50">
    <property type="entry name" value="CO dehydrogenase flavoprotein, C-terminal domain"/>
    <property type="match status" value="1"/>
</dbReference>
<reference evidence="18 19" key="1">
    <citation type="journal article" date="2017" name="Mycologia">
        <title>Bifiguratus adelaidae, gen. et sp. nov., a new member of Mucoromycotina in endophytic and soil-dwelling habitats.</title>
        <authorList>
            <person name="Torres-Cruz T.J."/>
            <person name="Billingsley Tobias T.L."/>
            <person name="Almatruk M."/>
            <person name="Hesse C."/>
            <person name="Kuske C.R."/>
            <person name="Desiro A."/>
            <person name="Benucci G.M."/>
            <person name="Bonito G."/>
            <person name="Stajich J.E."/>
            <person name="Dunlap C."/>
            <person name="Arnold A.E."/>
            <person name="Porras-Alfaro A."/>
        </authorList>
    </citation>
    <scope>NUCLEOTIDE SEQUENCE [LARGE SCALE GENOMIC DNA]</scope>
    <source>
        <strain evidence="18 19">AZ0501</strain>
    </source>
</reference>
<dbReference type="InterPro" id="IPR002888">
    <property type="entry name" value="2Fe-2S-bd"/>
</dbReference>
<keyword evidence="19" id="KW-1185">Reference proteome</keyword>
<comment type="caution">
    <text evidence="18">The sequence shown here is derived from an EMBL/GenBank/DDBJ whole genome shotgun (WGS) entry which is preliminary data.</text>
</comment>
<accession>A0A261XXQ2</accession>
<dbReference type="InterPro" id="IPR046867">
    <property type="entry name" value="AldOxase/xan_DH_MoCoBD2"/>
</dbReference>
<evidence type="ECO:0000256" key="6">
    <source>
        <dbReference type="ARBA" id="ARBA00022723"/>
    </source>
</evidence>
<dbReference type="Gene3D" id="3.10.20.30">
    <property type="match status" value="1"/>
</dbReference>
<evidence type="ECO:0000256" key="10">
    <source>
        <dbReference type="ARBA" id="ARBA00023014"/>
    </source>
</evidence>